<dbReference type="EC" id="1.4.7.1" evidence="2"/>
<protein>
    <submittedName>
        <fullName evidence="2">Ferredoxin-dependent glutamate synthase 1</fullName>
        <ecNumber evidence="2">1.4.7.1</ecNumber>
    </submittedName>
</protein>
<dbReference type="SUPFAM" id="SSF69336">
    <property type="entry name" value="Alpha subunit of glutamate synthase, C-terminal domain"/>
    <property type="match status" value="1"/>
</dbReference>
<dbReference type="Gene3D" id="2.160.20.60">
    <property type="entry name" value="Glutamate synthase, alpha subunit, C-terminal domain"/>
    <property type="match status" value="1"/>
</dbReference>
<dbReference type="EMBL" id="VSSQ01107104">
    <property type="protein sequence ID" value="MPN46439.1"/>
    <property type="molecule type" value="Genomic_DNA"/>
</dbReference>
<proteinExistence type="predicted"/>
<accession>A0A645I7S6</accession>
<sequence length="133" mass="14364">MTLVAEGVGDHGCEYMTGGRVVVLGPTGVNFAAGMTGGLAYVYDETGDFDLRCNVGTVDLETVEPGSDDEAELLGLLREHAEVTGSEKAKAILGDWVNARPKFVKVFPVEYRQALGRMAREDAEAVDRRKQDN</sequence>
<evidence type="ECO:0000313" key="2">
    <source>
        <dbReference type="EMBL" id="MPN46439.1"/>
    </source>
</evidence>
<dbReference type="PANTHER" id="PTHR43100">
    <property type="entry name" value="GLUTAMATE SYNTHASE [NADPH] SMALL CHAIN"/>
    <property type="match status" value="1"/>
</dbReference>
<dbReference type="Pfam" id="PF01493">
    <property type="entry name" value="GXGXG"/>
    <property type="match status" value="1"/>
</dbReference>
<dbReference type="InterPro" id="IPR051394">
    <property type="entry name" value="Glutamate_Synthase"/>
</dbReference>
<reference evidence="2" key="1">
    <citation type="submission" date="2019-08" db="EMBL/GenBank/DDBJ databases">
        <authorList>
            <person name="Kucharzyk K."/>
            <person name="Murdoch R.W."/>
            <person name="Higgins S."/>
            <person name="Loffler F."/>
        </authorList>
    </citation>
    <scope>NUCLEOTIDE SEQUENCE</scope>
</reference>
<dbReference type="GO" id="GO:0016041">
    <property type="term" value="F:glutamate synthase (ferredoxin) activity"/>
    <property type="evidence" value="ECO:0007669"/>
    <property type="project" value="UniProtKB-EC"/>
</dbReference>
<dbReference type="InterPro" id="IPR002489">
    <property type="entry name" value="Glu_synth_asu_C"/>
</dbReference>
<name>A0A645I7S6_9ZZZZ</name>
<organism evidence="2">
    <name type="scientific">bioreactor metagenome</name>
    <dbReference type="NCBI Taxonomy" id="1076179"/>
    <lineage>
        <taxon>unclassified sequences</taxon>
        <taxon>metagenomes</taxon>
        <taxon>ecological metagenomes</taxon>
    </lineage>
</organism>
<evidence type="ECO:0000259" key="1">
    <source>
        <dbReference type="Pfam" id="PF01493"/>
    </source>
</evidence>
<dbReference type="AlphaFoldDB" id="A0A645I7S6"/>
<comment type="caution">
    <text evidence="2">The sequence shown here is derived from an EMBL/GenBank/DDBJ whole genome shotgun (WGS) entry which is preliminary data.</text>
</comment>
<gene>
    <name evidence="2" type="primary">gltB_33</name>
    <name evidence="2" type="ORF">SDC9_194025</name>
</gene>
<dbReference type="InterPro" id="IPR036485">
    <property type="entry name" value="Glu_synth_asu_C_sf"/>
</dbReference>
<keyword evidence="2" id="KW-0560">Oxidoreductase</keyword>
<dbReference type="PANTHER" id="PTHR43100:SF1">
    <property type="entry name" value="GLUTAMATE SYNTHASE [NADPH] SMALL CHAIN"/>
    <property type="match status" value="1"/>
</dbReference>
<feature type="domain" description="Glutamate synthase alpha subunit C-terminal" evidence="1">
    <location>
        <begin position="2"/>
        <end position="65"/>
    </location>
</feature>